<evidence type="ECO:0000313" key="3">
    <source>
        <dbReference type="Proteomes" id="UP001143347"/>
    </source>
</evidence>
<name>A0A9X3D5D2_9ACTN</name>
<dbReference type="InterPro" id="IPR011335">
    <property type="entry name" value="Restrct_endonuc-II-like"/>
</dbReference>
<organism evidence="2 3">
    <name type="scientific">Gordonia aquimaris</name>
    <dbReference type="NCBI Taxonomy" id="2984863"/>
    <lineage>
        <taxon>Bacteria</taxon>
        <taxon>Bacillati</taxon>
        <taxon>Actinomycetota</taxon>
        <taxon>Actinomycetes</taxon>
        <taxon>Mycobacteriales</taxon>
        <taxon>Gordoniaceae</taxon>
        <taxon>Gordonia</taxon>
    </lineage>
</organism>
<reference evidence="2" key="1">
    <citation type="submission" date="2022-10" db="EMBL/GenBank/DDBJ databases">
        <title>WGS of marine actinomycetes from Thailand.</title>
        <authorList>
            <person name="Thawai C."/>
        </authorList>
    </citation>
    <scope>NUCLEOTIDE SEQUENCE</scope>
    <source>
        <strain evidence="2">SW21</strain>
    </source>
</reference>
<dbReference type="AlphaFoldDB" id="A0A9X3D5D2"/>
<evidence type="ECO:0000259" key="1">
    <source>
        <dbReference type="Pfam" id="PF04480"/>
    </source>
</evidence>
<dbReference type="RefSeq" id="WP_266062512.1">
    <property type="nucleotide sequence ID" value="NZ_JAPKFM010000015.1"/>
</dbReference>
<dbReference type="Pfam" id="PF04480">
    <property type="entry name" value="DUF559"/>
    <property type="match status" value="1"/>
</dbReference>
<sequence>MRLNRMGIPPELRKLALERDGIITAAQAREHKVSRGMVARRIAAGDWVDEGHRIYRLVDHPATARTRTRIATLSVSPSAVLGGVMAAWWHGVIGRRPTSATVTAPLGWHGSSVAGVTVVRRPLLDVDVVERDGLRVTALPLAVLEAAVEGGMDVVDRALQKHLVSVEDMMSTYGRHTTGKNAAQMARILELLGPNAHSEAERLAVAVFTEHEIVGWEANYQAAGYELDFAFPAQKVAVEIDGMAYHSDSDAFQRDRRRRNALINADWTVLNFTWSDLLERPGYVAAQIRYALAHAAA</sequence>
<dbReference type="Proteomes" id="UP001143347">
    <property type="component" value="Unassembled WGS sequence"/>
</dbReference>
<comment type="caution">
    <text evidence="2">The sequence shown here is derived from an EMBL/GenBank/DDBJ whole genome shotgun (WGS) entry which is preliminary data.</text>
</comment>
<dbReference type="SUPFAM" id="SSF52980">
    <property type="entry name" value="Restriction endonuclease-like"/>
    <property type="match status" value="1"/>
</dbReference>
<protein>
    <submittedName>
        <fullName evidence="2">Type IV toxin-antitoxin system AbiEi family antitoxin domain-containing protein</fullName>
    </submittedName>
</protein>
<dbReference type="Gene3D" id="3.40.960.10">
    <property type="entry name" value="VSR Endonuclease"/>
    <property type="match status" value="1"/>
</dbReference>
<proteinExistence type="predicted"/>
<dbReference type="EMBL" id="JAPKFM010000015">
    <property type="protein sequence ID" value="MCX2965379.1"/>
    <property type="molecule type" value="Genomic_DNA"/>
</dbReference>
<keyword evidence="3" id="KW-1185">Reference proteome</keyword>
<accession>A0A9X3D5D2</accession>
<feature type="domain" description="DUF559" evidence="1">
    <location>
        <begin position="219"/>
        <end position="292"/>
    </location>
</feature>
<dbReference type="InterPro" id="IPR007569">
    <property type="entry name" value="DUF559"/>
</dbReference>
<gene>
    <name evidence="2" type="ORF">OSB52_14880</name>
</gene>
<evidence type="ECO:0000313" key="2">
    <source>
        <dbReference type="EMBL" id="MCX2965379.1"/>
    </source>
</evidence>